<proteinExistence type="predicted"/>
<feature type="signal peptide" evidence="1">
    <location>
        <begin position="1"/>
        <end position="30"/>
    </location>
</feature>
<dbReference type="Proteomes" id="UP000509458">
    <property type="component" value="Chromosome"/>
</dbReference>
<gene>
    <name evidence="2" type="ORF">ALFOR1_10045</name>
</gene>
<sequence>MKRFGNNVCRFVGVVTLLLTLTISSPFVCAETYIVGAQDIEYYPYYNFASEHDKGLGRAILDAFSKKTGHNFIYLSMPVKRLQIELTKGNVDFVFPDNPEWYNQITHKLGKVYSKPLTDTFAVTLVRKEKQGSELSHISKLATPEGFSPVKWKQQIKNGSVEVIGVSSIYEGLRLLQSNKVDAFDVEYHASLYFIQRFPQSASFVADLTLPNNVVSFSLSTLNHPEIINELNTFLLTNSGEINDIKERYGIEDIAQLKKQLMDEQDINKNALWTPL</sequence>
<evidence type="ECO:0000313" key="2">
    <source>
        <dbReference type="EMBL" id="CAB9492113.1"/>
    </source>
</evidence>
<evidence type="ECO:0000313" key="3">
    <source>
        <dbReference type="Proteomes" id="UP000509458"/>
    </source>
</evidence>
<organism evidence="2 3">
    <name type="scientific">Alteromonas macleodii</name>
    <name type="common">Pseudoalteromonas macleodii</name>
    <dbReference type="NCBI Taxonomy" id="28108"/>
    <lineage>
        <taxon>Bacteria</taxon>
        <taxon>Pseudomonadati</taxon>
        <taxon>Pseudomonadota</taxon>
        <taxon>Gammaproteobacteria</taxon>
        <taxon>Alteromonadales</taxon>
        <taxon>Alteromonadaceae</taxon>
        <taxon>Alteromonas/Salinimonas group</taxon>
        <taxon>Alteromonas</taxon>
    </lineage>
</organism>
<keyword evidence="1" id="KW-0732">Signal</keyword>
<evidence type="ECO:0008006" key="4">
    <source>
        <dbReference type="Google" id="ProtNLM"/>
    </source>
</evidence>
<dbReference type="RefSeq" id="WP_179981890.1">
    <property type="nucleotide sequence ID" value="NZ_LR812090.1"/>
</dbReference>
<accession>A0A6T9XTY7</accession>
<dbReference type="Gene3D" id="3.40.190.10">
    <property type="entry name" value="Periplasmic binding protein-like II"/>
    <property type="match status" value="2"/>
</dbReference>
<reference evidence="2 3" key="1">
    <citation type="submission" date="2020-06" db="EMBL/GenBank/DDBJ databases">
        <authorList>
            <person name="Duchaud E."/>
        </authorList>
    </citation>
    <scope>NUCLEOTIDE SEQUENCE [LARGE SCALE GENOMIC DNA]</scope>
    <source>
        <strain evidence="2">Alteromonas fortis</strain>
    </source>
</reference>
<dbReference type="SUPFAM" id="SSF53850">
    <property type="entry name" value="Periplasmic binding protein-like II"/>
    <property type="match status" value="1"/>
</dbReference>
<protein>
    <recommendedName>
        <fullName evidence="4">Solute-binding protein family 3/N-terminal domain-containing protein</fullName>
    </recommendedName>
</protein>
<dbReference type="EMBL" id="LR812090">
    <property type="protein sequence ID" value="CAB9492113.1"/>
    <property type="molecule type" value="Genomic_DNA"/>
</dbReference>
<feature type="chain" id="PRO_5029441688" description="Solute-binding protein family 3/N-terminal domain-containing protein" evidence="1">
    <location>
        <begin position="31"/>
        <end position="276"/>
    </location>
</feature>
<evidence type="ECO:0000256" key="1">
    <source>
        <dbReference type="SAM" id="SignalP"/>
    </source>
</evidence>
<name>A0A6T9XTY7_ALTMA</name>
<dbReference type="AlphaFoldDB" id="A0A6T9XTY7"/>